<keyword evidence="11" id="KW-1185">Reference proteome</keyword>
<comment type="caution">
    <text evidence="10">The sequence shown here is derived from an EMBL/GenBank/DDBJ whole genome shotgun (WGS) entry which is preliminary data.</text>
</comment>
<evidence type="ECO:0000256" key="7">
    <source>
        <dbReference type="SAM" id="Phobius"/>
    </source>
</evidence>
<dbReference type="Pfam" id="PF02687">
    <property type="entry name" value="FtsX"/>
    <property type="match status" value="1"/>
</dbReference>
<evidence type="ECO:0000256" key="2">
    <source>
        <dbReference type="ARBA" id="ARBA00022475"/>
    </source>
</evidence>
<evidence type="ECO:0000259" key="9">
    <source>
        <dbReference type="Pfam" id="PF12704"/>
    </source>
</evidence>
<feature type="transmembrane region" description="Helical" evidence="7">
    <location>
        <begin position="287"/>
        <end position="311"/>
    </location>
</feature>
<dbReference type="EMBL" id="JAROCE010000001">
    <property type="protein sequence ID" value="MFM2719921.1"/>
    <property type="molecule type" value="Genomic_DNA"/>
</dbReference>
<reference evidence="10 11" key="1">
    <citation type="submission" date="2023-03" db="EMBL/GenBank/DDBJ databases">
        <title>MT1 and MT2 Draft Genomes of Novel Species.</title>
        <authorList>
            <person name="Venkateswaran K."/>
        </authorList>
    </citation>
    <scope>NUCLEOTIDE SEQUENCE [LARGE SCALE GENOMIC DNA]</scope>
    <source>
        <strain evidence="10 11">IF8SW-P5</strain>
    </source>
</reference>
<evidence type="ECO:0000256" key="5">
    <source>
        <dbReference type="ARBA" id="ARBA00023136"/>
    </source>
</evidence>
<comment type="similarity">
    <text evidence="6">Belongs to the ABC-4 integral membrane protein family.</text>
</comment>
<comment type="subcellular location">
    <subcellularLocation>
        <location evidence="1">Cell membrane</location>
        <topology evidence="1">Multi-pass membrane protein</topology>
    </subcellularLocation>
</comment>
<evidence type="ECO:0000256" key="1">
    <source>
        <dbReference type="ARBA" id="ARBA00004651"/>
    </source>
</evidence>
<dbReference type="Pfam" id="PF12704">
    <property type="entry name" value="MacB_PCD"/>
    <property type="match status" value="1"/>
</dbReference>
<proteinExistence type="inferred from homology"/>
<dbReference type="InterPro" id="IPR050250">
    <property type="entry name" value="Macrolide_Exporter_MacB"/>
</dbReference>
<feature type="transmembrane region" description="Helical" evidence="7">
    <location>
        <begin position="374"/>
        <end position="393"/>
    </location>
</feature>
<feature type="transmembrane region" description="Helical" evidence="7">
    <location>
        <begin position="332"/>
        <end position="362"/>
    </location>
</feature>
<dbReference type="InterPro" id="IPR003838">
    <property type="entry name" value="ABC3_permease_C"/>
</dbReference>
<dbReference type="PANTHER" id="PTHR30572">
    <property type="entry name" value="MEMBRANE COMPONENT OF TRANSPORTER-RELATED"/>
    <property type="match status" value="1"/>
</dbReference>
<gene>
    <name evidence="10" type="ORF">P5G46_05340</name>
</gene>
<dbReference type="InterPro" id="IPR025857">
    <property type="entry name" value="MacB_PCD"/>
</dbReference>
<keyword evidence="4 7" id="KW-1133">Transmembrane helix</keyword>
<organism evidence="10 11">
    <name type="scientific">Microbacterium mcarthurae</name>
    <dbReference type="NCBI Taxonomy" id="3035918"/>
    <lineage>
        <taxon>Bacteria</taxon>
        <taxon>Bacillati</taxon>
        <taxon>Actinomycetota</taxon>
        <taxon>Actinomycetes</taxon>
        <taxon>Micrococcales</taxon>
        <taxon>Microbacteriaceae</taxon>
        <taxon>Microbacterium</taxon>
    </lineage>
</organism>
<evidence type="ECO:0000313" key="11">
    <source>
        <dbReference type="Proteomes" id="UP001630303"/>
    </source>
</evidence>
<feature type="transmembrane region" description="Helical" evidence="7">
    <location>
        <begin position="30"/>
        <end position="52"/>
    </location>
</feature>
<accession>A0ABW9GFI4</accession>
<feature type="domain" description="ABC3 transporter permease C-terminal" evidence="8">
    <location>
        <begin position="291"/>
        <end position="403"/>
    </location>
</feature>
<protein>
    <submittedName>
        <fullName evidence="10">ABC transporter permease</fullName>
    </submittedName>
</protein>
<sequence length="410" mass="41200">MKRRVRANRFGWNDLLAEATSDIGVRPGRLVATIAGATLGVAALVATIGLAGTASAQIERQFDAVASTQVVASPATAKDKDGKSVATAALPEDAAARVARLAGVEASATLSPLDLRGGTVSAVSITDPSAAAAVPPTIYATSEGLLSTAGGHVVTGRFFDAGHDRRGDRVAVLGSETAMALGITRVDSQPSVFLDGRAYAVIGIISGTEAIGDLVNALVIPDGAARRDFGLRSPATVRAKIVVGAGPQLRQQIALALFPDQPDDVTVGAPPASSTVSSGVQNDLTTIFAAVGLVVLLVGGLGIANVTMLSVTERTSEIGLRRALGATRRQVAAQFVVESVVVGGLGGLIGAALGVFTVVGVAVVQNWTPVLDPFIAIGGALLGALVGLIAGGLPARRAARVEPVVALRGS</sequence>
<keyword evidence="2" id="KW-1003">Cell membrane</keyword>
<dbReference type="PANTHER" id="PTHR30572:SF4">
    <property type="entry name" value="ABC TRANSPORTER PERMEASE YTRF"/>
    <property type="match status" value="1"/>
</dbReference>
<dbReference type="Proteomes" id="UP001630303">
    <property type="component" value="Unassembled WGS sequence"/>
</dbReference>
<keyword evidence="3 7" id="KW-0812">Transmembrane</keyword>
<evidence type="ECO:0000256" key="3">
    <source>
        <dbReference type="ARBA" id="ARBA00022692"/>
    </source>
</evidence>
<keyword evidence="5 7" id="KW-0472">Membrane</keyword>
<name>A0ABW9GFI4_9MICO</name>
<dbReference type="RefSeq" id="WP_408905133.1">
    <property type="nucleotide sequence ID" value="NZ_JAROCE010000001.1"/>
</dbReference>
<evidence type="ECO:0000256" key="6">
    <source>
        <dbReference type="ARBA" id="ARBA00038076"/>
    </source>
</evidence>
<evidence type="ECO:0000313" key="10">
    <source>
        <dbReference type="EMBL" id="MFM2719921.1"/>
    </source>
</evidence>
<evidence type="ECO:0000256" key="4">
    <source>
        <dbReference type="ARBA" id="ARBA00022989"/>
    </source>
</evidence>
<evidence type="ECO:0000259" key="8">
    <source>
        <dbReference type="Pfam" id="PF02687"/>
    </source>
</evidence>
<feature type="domain" description="MacB-like periplasmic core" evidence="9">
    <location>
        <begin position="32"/>
        <end position="232"/>
    </location>
</feature>